<gene>
    <name evidence="2" type="ORF">g.6391</name>
</gene>
<dbReference type="EMBL" id="GDJX01011034">
    <property type="protein sequence ID" value="JAT56902.1"/>
    <property type="molecule type" value="Transcribed_RNA"/>
</dbReference>
<feature type="compositionally biased region" description="Acidic residues" evidence="1">
    <location>
        <begin position="89"/>
        <end position="121"/>
    </location>
</feature>
<feature type="compositionally biased region" description="Pro residues" evidence="1">
    <location>
        <begin position="72"/>
        <end position="83"/>
    </location>
</feature>
<name>A0A1D1YQK3_9ARAE</name>
<accession>A0A1D1YQK3</accession>
<feature type="region of interest" description="Disordered" evidence="1">
    <location>
        <begin position="1"/>
        <end position="121"/>
    </location>
</feature>
<evidence type="ECO:0000313" key="2">
    <source>
        <dbReference type="EMBL" id="JAT56902.1"/>
    </source>
</evidence>
<protein>
    <submittedName>
        <fullName evidence="2">Uncharacterized protein</fullName>
    </submittedName>
</protein>
<sequence>SHLYPLRAGKLLSRPRSSVFPSPLLLSAAMGRSRKRKARPAEVAEPNPEQPPPLPVLLEEQVDHEEIHPSPHQAPPQQQQPPPPKEDPDYAEPEEEDPEAEDGEADDSSDDDDEEEEEEEE</sequence>
<dbReference type="AlphaFoldDB" id="A0A1D1YQK3"/>
<reference evidence="2" key="1">
    <citation type="submission" date="2015-07" db="EMBL/GenBank/DDBJ databases">
        <title>Transcriptome Assembly of Anthurium amnicola.</title>
        <authorList>
            <person name="Suzuki J."/>
        </authorList>
    </citation>
    <scope>NUCLEOTIDE SEQUENCE</scope>
</reference>
<feature type="non-terminal residue" evidence="2">
    <location>
        <position position="1"/>
    </location>
</feature>
<organism evidence="2">
    <name type="scientific">Anthurium amnicola</name>
    <dbReference type="NCBI Taxonomy" id="1678845"/>
    <lineage>
        <taxon>Eukaryota</taxon>
        <taxon>Viridiplantae</taxon>
        <taxon>Streptophyta</taxon>
        <taxon>Embryophyta</taxon>
        <taxon>Tracheophyta</taxon>
        <taxon>Spermatophyta</taxon>
        <taxon>Magnoliopsida</taxon>
        <taxon>Liliopsida</taxon>
        <taxon>Araceae</taxon>
        <taxon>Pothoideae</taxon>
        <taxon>Potheae</taxon>
        <taxon>Anthurium</taxon>
    </lineage>
</organism>
<feature type="non-terminal residue" evidence="2">
    <location>
        <position position="121"/>
    </location>
</feature>
<evidence type="ECO:0000256" key="1">
    <source>
        <dbReference type="SAM" id="MobiDB-lite"/>
    </source>
</evidence>
<proteinExistence type="predicted"/>